<protein>
    <submittedName>
        <fullName evidence="1">Uncharacterized protein</fullName>
    </submittedName>
</protein>
<reference evidence="1" key="2">
    <citation type="journal article" date="2015" name="Data Brief">
        <title>Shoot transcriptome of the giant reed, Arundo donax.</title>
        <authorList>
            <person name="Barrero R.A."/>
            <person name="Guerrero F.D."/>
            <person name="Moolhuijzen P."/>
            <person name="Goolsby J.A."/>
            <person name="Tidwell J."/>
            <person name="Bellgard S.E."/>
            <person name="Bellgard M.I."/>
        </authorList>
    </citation>
    <scope>NUCLEOTIDE SEQUENCE</scope>
    <source>
        <tissue evidence="1">Shoot tissue taken approximately 20 cm above the soil surface</tissue>
    </source>
</reference>
<proteinExistence type="predicted"/>
<dbReference type="AlphaFoldDB" id="A0A0A9GKU4"/>
<evidence type="ECO:0000313" key="1">
    <source>
        <dbReference type="EMBL" id="JAE25745.1"/>
    </source>
</evidence>
<sequence>MIYNASEVTYCFNVSCSKTCILFVALPLGYKHLHL</sequence>
<dbReference type="EMBL" id="GBRH01172151">
    <property type="protein sequence ID" value="JAE25745.1"/>
    <property type="molecule type" value="Transcribed_RNA"/>
</dbReference>
<accession>A0A0A9GKU4</accession>
<name>A0A0A9GKU4_ARUDO</name>
<reference evidence="1" key="1">
    <citation type="submission" date="2014-09" db="EMBL/GenBank/DDBJ databases">
        <authorList>
            <person name="Magalhaes I.L.F."/>
            <person name="Oliveira U."/>
            <person name="Santos F.R."/>
            <person name="Vidigal T.H.D.A."/>
            <person name="Brescovit A.D."/>
            <person name="Santos A.J."/>
        </authorList>
    </citation>
    <scope>NUCLEOTIDE SEQUENCE</scope>
    <source>
        <tissue evidence="1">Shoot tissue taken approximately 20 cm above the soil surface</tissue>
    </source>
</reference>
<organism evidence="1">
    <name type="scientific">Arundo donax</name>
    <name type="common">Giant reed</name>
    <name type="synonym">Donax arundinaceus</name>
    <dbReference type="NCBI Taxonomy" id="35708"/>
    <lineage>
        <taxon>Eukaryota</taxon>
        <taxon>Viridiplantae</taxon>
        <taxon>Streptophyta</taxon>
        <taxon>Embryophyta</taxon>
        <taxon>Tracheophyta</taxon>
        <taxon>Spermatophyta</taxon>
        <taxon>Magnoliopsida</taxon>
        <taxon>Liliopsida</taxon>
        <taxon>Poales</taxon>
        <taxon>Poaceae</taxon>
        <taxon>PACMAD clade</taxon>
        <taxon>Arundinoideae</taxon>
        <taxon>Arundineae</taxon>
        <taxon>Arundo</taxon>
    </lineage>
</organism>